<dbReference type="InterPro" id="IPR053029">
    <property type="entry name" value="RNA_pol_I-specific_init_factor"/>
</dbReference>
<dbReference type="Pfam" id="PF04090">
    <property type="entry name" value="Rrn11"/>
    <property type="match status" value="1"/>
</dbReference>
<organism evidence="2 3">
    <name type="scientific">Lachancea lanzarotensis</name>
    <dbReference type="NCBI Taxonomy" id="1245769"/>
    <lineage>
        <taxon>Eukaryota</taxon>
        <taxon>Fungi</taxon>
        <taxon>Dikarya</taxon>
        <taxon>Ascomycota</taxon>
        <taxon>Saccharomycotina</taxon>
        <taxon>Saccharomycetes</taxon>
        <taxon>Saccharomycetales</taxon>
        <taxon>Saccharomycetaceae</taxon>
        <taxon>Lachancea</taxon>
    </lineage>
</organism>
<evidence type="ECO:0000256" key="1">
    <source>
        <dbReference type="SAM" id="MobiDB-lite"/>
    </source>
</evidence>
<feature type="region of interest" description="Disordered" evidence="1">
    <location>
        <begin position="36"/>
        <end position="60"/>
    </location>
</feature>
<dbReference type="GO" id="GO:0042790">
    <property type="term" value="P:nucleolar large rRNA transcription by RNA polymerase I"/>
    <property type="evidence" value="ECO:0007669"/>
    <property type="project" value="EnsemblFungi"/>
</dbReference>
<protein>
    <submittedName>
        <fullName evidence="2">LALA0S08e01794g1_1</fullName>
    </submittedName>
</protein>
<dbReference type="GO" id="GO:0001164">
    <property type="term" value="F:RNA polymerase I core promoter sequence-specific DNA binding"/>
    <property type="evidence" value="ECO:0007669"/>
    <property type="project" value="EnsemblFungi"/>
</dbReference>
<dbReference type="AlphaFoldDB" id="A0A0C7N003"/>
<dbReference type="RefSeq" id="XP_022629626.1">
    <property type="nucleotide sequence ID" value="XM_022771003.1"/>
</dbReference>
<reference evidence="2 3" key="1">
    <citation type="submission" date="2014-12" db="EMBL/GenBank/DDBJ databases">
        <authorList>
            <person name="Neuveglise Cecile"/>
        </authorList>
    </citation>
    <scope>NUCLEOTIDE SEQUENCE [LARGE SCALE GENOMIC DNA]</scope>
    <source>
        <strain evidence="2 3">CBS 12615</strain>
    </source>
</reference>
<sequence length="486" mass="55672">MFELPTVQNSKRIRATRKLRYQYVNALHREHAKLQGHLNPGVALPTPENSAAEESCDADPQRASSIVRKRRKRRLLGVLGCADSDSELSDVELQNHDDNSHHHDSEKEFYSRHEKPQESFEVWKTDQRLAVPMASRTVSYADCRQIEKNAHRRTMAKNTHIPRTAHFQYSAMRNGLEVSMPPSPAYHHVHYRQLSELLQISILHKKWENAYRCFTILIRLPGVDIRSLWGAGAAILDALSQSTKDIGTTTEFLGWLSSIYTSKSNFNHSMNLTLDPVFRSGSKTHSAKFVISWLWESLFDACSDRNSGSNNLYDNFDSRLPKLMEKISEMVLSPPYMEDPEIWFIYALCHLICADKLSARFSNQNETFSGLEKDIARNQVTQSITNAHNCLKNCLDKGEHYKFPHRFIQEQLSAFEKRLYQITKERRPQEGLKSSENDSSEPSSSDLDTQELPAQGLSPIVDEEDEDFFGRSGRVHFGFDSDESSS</sequence>
<dbReference type="GO" id="GO:0017025">
    <property type="term" value="F:TBP-class protein binding"/>
    <property type="evidence" value="ECO:0007669"/>
    <property type="project" value="EnsemblFungi"/>
</dbReference>
<feature type="compositionally biased region" description="Basic and acidic residues" evidence="1">
    <location>
        <begin position="426"/>
        <end position="436"/>
    </location>
</feature>
<gene>
    <name evidence="2" type="ORF">LALA0_S08e01794g</name>
</gene>
<dbReference type="OrthoDB" id="2159786at2759"/>
<name>A0A0C7N003_9SACH</name>
<evidence type="ECO:0000313" key="2">
    <source>
        <dbReference type="EMBL" id="CEP63409.1"/>
    </source>
</evidence>
<dbReference type="GO" id="GO:0001181">
    <property type="term" value="F:RNA polymerase I general transcription initiation factor activity"/>
    <property type="evidence" value="ECO:0007669"/>
    <property type="project" value="InterPro"/>
</dbReference>
<dbReference type="EMBL" id="LN736367">
    <property type="protein sequence ID" value="CEP63409.1"/>
    <property type="molecule type" value="Genomic_DNA"/>
</dbReference>
<dbReference type="STRING" id="1245769.A0A0C7N003"/>
<keyword evidence="3" id="KW-1185">Reference proteome</keyword>
<accession>A0A0C7N003</accession>
<dbReference type="InterPro" id="IPR007224">
    <property type="entry name" value="TIF_Rrn11"/>
</dbReference>
<dbReference type="HOGENOM" id="CLU_034126_0_0_1"/>
<dbReference type="PANTHER" id="PTHR28244:SF1">
    <property type="entry name" value="RNA POLYMERASE I-SPECIFIC TRANSCRIPTION INITIATION FACTOR RRN11"/>
    <property type="match status" value="1"/>
</dbReference>
<dbReference type="Proteomes" id="UP000054304">
    <property type="component" value="Unassembled WGS sequence"/>
</dbReference>
<feature type="region of interest" description="Disordered" evidence="1">
    <location>
        <begin position="426"/>
        <end position="465"/>
    </location>
</feature>
<dbReference type="PANTHER" id="PTHR28244">
    <property type="entry name" value="RNA POLYMERASE I-SPECIFIC TRANSCRIPTION INITIATION FACTOR RRN11"/>
    <property type="match status" value="1"/>
</dbReference>
<dbReference type="GO" id="GO:0070860">
    <property type="term" value="C:RNA polymerase I core factor complex"/>
    <property type="evidence" value="ECO:0007669"/>
    <property type="project" value="EnsemblFungi"/>
</dbReference>
<dbReference type="GeneID" id="34686913"/>
<proteinExistence type="predicted"/>
<evidence type="ECO:0000313" key="3">
    <source>
        <dbReference type="Proteomes" id="UP000054304"/>
    </source>
</evidence>